<evidence type="ECO:0000313" key="2">
    <source>
        <dbReference type="Proteomes" id="UP000298735"/>
    </source>
</evidence>
<dbReference type="InterPro" id="IPR009734">
    <property type="entry name" value="Myoviridae_GpU"/>
</dbReference>
<evidence type="ECO:0000313" key="1">
    <source>
        <dbReference type="EMBL" id="UYZ08545.1"/>
    </source>
</evidence>
<dbReference type="RefSeq" id="WP_170985496.1">
    <property type="nucleotide sequence ID" value="NZ_CP109968.1"/>
</dbReference>
<organism evidence="1 2">
    <name type="scientific">Agrobacterium salinitolerans</name>
    <dbReference type="NCBI Taxonomy" id="1183413"/>
    <lineage>
        <taxon>Bacteria</taxon>
        <taxon>Pseudomonadati</taxon>
        <taxon>Pseudomonadota</taxon>
        <taxon>Alphaproteobacteria</taxon>
        <taxon>Hyphomicrobiales</taxon>
        <taxon>Rhizobiaceae</taxon>
        <taxon>Rhizobium/Agrobacterium group</taxon>
        <taxon>Agrobacterium</taxon>
    </lineage>
</organism>
<proteinExistence type="predicted"/>
<dbReference type="EMBL" id="CP109968">
    <property type="protein sequence ID" value="UYZ08545.1"/>
    <property type="molecule type" value="Genomic_DNA"/>
</dbReference>
<dbReference type="Pfam" id="PF06995">
    <property type="entry name" value="Phage_P2_GpU"/>
    <property type="match status" value="1"/>
</dbReference>
<dbReference type="KEGG" id="asal:CFBP5507_05965"/>
<sequence length="143" mass="15838">MLYMLGPLRIEVWPFNVDDVSEYGTADFAVKPVVGAEPPLEFVGEGSNEMSLDCALFPSERNGAEALSSLDRLNQMRASGKPQYLMRGDGKPFGWYAIMGVQTRSKHLERDGIGRLVRVSIDLRRSPKPAAQSFFSVMAGLIR</sequence>
<dbReference type="AlphaFoldDB" id="A0A9X9PAS5"/>
<reference evidence="1" key="1">
    <citation type="submission" date="2022-10" db="EMBL/GenBank/DDBJ databases">
        <title>Complete genome sequence of Agrobacterium salinitolerans CFBP5507.</title>
        <authorList>
            <person name="Tchabashvili S."/>
            <person name="Yen H.-C."/>
            <person name="Haryono M."/>
            <person name="Lin Y.-C."/>
            <person name="Lai E.-M."/>
            <person name="Kuo C.-H."/>
        </authorList>
    </citation>
    <scope>NUCLEOTIDE SEQUENCE</scope>
    <source>
        <strain evidence="1">CFBP5507</strain>
    </source>
</reference>
<protein>
    <submittedName>
        <fullName evidence="1">Phage tail protein</fullName>
    </submittedName>
</protein>
<dbReference type="Proteomes" id="UP000298735">
    <property type="component" value="Chromosome Circular"/>
</dbReference>
<accession>A0A9X9PAS5</accession>
<gene>
    <name evidence="1" type="ORF">CFBP5507_05965</name>
</gene>
<name>A0A9X9PAS5_9HYPH</name>